<accession>A0AAE4MX42</accession>
<evidence type="ECO:0000313" key="1">
    <source>
        <dbReference type="EMBL" id="MDV0614576.1"/>
    </source>
</evidence>
<dbReference type="SUPFAM" id="SSF140990">
    <property type="entry name" value="FtsH protease domain-like"/>
    <property type="match status" value="1"/>
</dbReference>
<dbReference type="Proteomes" id="UP001187239">
    <property type="component" value="Unassembled WGS sequence"/>
</dbReference>
<dbReference type="InterPro" id="IPR037219">
    <property type="entry name" value="Peptidase_M41-like"/>
</dbReference>
<dbReference type="RefSeq" id="WP_142383825.1">
    <property type="nucleotide sequence ID" value="NZ_JAWHXQ010000046.1"/>
</dbReference>
<dbReference type="GO" id="GO:0004222">
    <property type="term" value="F:metalloendopeptidase activity"/>
    <property type="evidence" value="ECO:0007669"/>
    <property type="project" value="InterPro"/>
</dbReference>
<evidence type="ECO:0000313" key="2">
    <source>
        <dbReference type="Proteomes" id="UP001187239"/>
    </source>
</evidence>
<organism evidence="1 2">
    <name type="scientific">Klebsiella quasipneumoniae subsp. similipneumoniae</name>
    <dbReference type="NCBI Taxonomy" id="1463164"/>
    <lineage>
        <taxon>Bacteria</taxon>
        <taxon>Pseudomonadati</taxon>
        <taxon>Pseudomonadota</taxon>
        <taxon>Gammaproteobacteria</taxon>
        <taxon>Enterobacterales</taxon>
        <taxon>Enterobacteriaceae</taxon>
        <taxon>Klebsiella/Raoultella group</taxon>
        <taxon>Klebsiella</taxon>
        <taxon>Klebsiella pneumoniae complex</taxon>
    </lineage>
</organism>
<proteinExistence type="predicted"/>
<gene>
    <name evidence="1" type="ORF">RZO73_29285</name>
</gene>
<protein>
    <recommendedName>
        <fullName evidence="3">Peptidase M41 domain-containing protein</fullName>
    </recommendedName>
</protein>
<reference evidence="1" key="1">
    <citation type="submission" date="2023-10" db="EMBL/GenBank/DDBJ databases">
        <title>Surveillance and assessment of the effects of hospital wastewater treatment on clearance of pathogenic bacterial and antimicrobial resistance genes.</title>
        <authorList>
            <person name="Wu Y."/>
        </authorList>
    </citation>
    <scope>NUCLEOTIDE SEQUENCE</scope>
    <source>
        <strain evidence="1">23-M-SY-8</strain>
    </source>
</reference>
<dbReference type="GO" id="GO:0005524">
    <property type="term" value="F:ATP binding"/>
    <property type="evidence" value="ECO:0007669"/>
    <property type="project" value="InterPro"/>
</dbReference>
<name>A0AAE4MX42_9ENTR</name>
<dbReference type="GO" id="GO:0006508">
    <property type="term" value="P:proteolysis"/>
    <property type="evidence" value="ECO:0007669"/>
    <property type="project" value="InterPro"/>
</dbReference>
<dbReference type="AlphaFoldDB" id="A0AAE4MX42"/>
<sequence length="223" mass="25887">MDIERKNEYLRVLYHELGHWFVAKQVGFNPLYIKVKSEWASTWVSSGHCSTALYCLCKQENVTDYLIDRQLVLLAGAVFEAVYLNVSTECAIYNLQNDTASNDNEKFMELAMLSLNLLLGKFGSKVDDLYERSNKLQRDCLHEEILMHRKDLVEIIFLVCRNKINHFFDEVGCIFDDYLESQGDIGEVEIPSEALDIAYKSIIKDVYFFKDASAFRKGFFRNL</sequence>
<dbReference type="EMBL" id="JAWHXQ010000046">
    <property type="protein sequence ID" value="MDV0614576.1"/>
    <property type="molecule type" value="Genomic_DNA"/>
</dbReference>
<comment type="caution">
    <text evidence="1">The sequence shown here is derived from an EMBL/GenBank/DDBJ whole genome shotgun (WGS) entry which is preliminary data.</text>
</comment>
<dbReference type="GO" id="GO:0004176">
    <property type="term" value="F:ATP-dependent peptidase activity"/>
    <property type="evidence" value="ECO:0007669"/>
    <property type="project" value="InterPro"/>
</dbReference>
<evidence type="ECO:0008006" key="3">
    <source>
        <dbReference type="Google" id="ProtNLM"/>
    </source>
</evidence>